<dbReference type="InterPro" id="IPR008030">
    <property type="entry name" value="NmrA-like"/>
</dbReference>
<reference evidence="4 5" key="1">
    <citation type="submission" date="2023-08" db="EMBL/GenBank/DDBJ databases">
        <title>Black Yeasts Isolated from many extreme environments.</title>
        <authorList>
            <person name="Coleine C."/>
            <person name="Stajich J.E."/>
            <person name="Selbmann L."/>
        </authorList>
    </citation>
    <scope>NUCLEOTIDE SEQUENCE [LARGE SCALE GENOMIC DNA]</scope>
    <source>
        <strain evidence="4 5">CCFEE 6328</strain>
    </source>
</reference>
<organism evidence="4 5">
    <name type="scientific">Exophiala sideris</name>
    <dbReference type="NCBI Taxonomy" id="1016849"/>
    <lineage>
        <taxon>Eukaryota</taxon>
        <taxon>Fungi</taxon>
        <taxon>Dikarya</taxon>
        <taxon>Ascomycota</taxon>
        <taxon>Pezizomycotina</taxon>
        <taxon>Eurotiomycetes</taxon>
        <taxon>Chaetothyriomycetidae</taxon>
        <taxon>Chaetothyriales</taxon>
        <taxon>Herpotrichiellaceae</taxon>
        <taxon>Exophiala</taxon>
    </lineage>
</organism>
<evidence type="ECO:0000256" key="1">
    <source>
        <dbReference type="ARBA" id="ARBA00022857"/>
    </source>
</evidence>
<evidence type="ECO:0000313" key="5">
    <source>
        <dbReference type="Proteomes" id="UP001345691"/>
    </source>
</evidence>
<sequence length="321" mass="35386">MAAIRRVALVGSGALGVACLEGLIKAGFKVTALTRSRTKFEKYSKDVEIKELEYLDPSSLAELKRTFEYQDAVVSVVAPAAIMAQQPLIEAAAEAGIKHIIPSTFASMGGDSAARHLPGYDQIHELQDWLIARSSRTQDTNRMTWTTVNNGAFMDLVLNYPFLADFPNHRATLWDSGDNKLSCTTYPTIARAVVGILRNYTSAACKNRWVNVHDIALSQNMVLDMAKKADPSSHWDVDAHLDTAKVLDQSLATYRAQRGSGNTVWAHGDTLVHTLLTSAVMSGRYKTNYEGDLQNEELGVPEFTLEDLYGLVTMRTRGEMV</sequence>
<feature type="domain" description="NmrA-like" evidence="3">
    <location>
        <begin position="11"/>
        <end position="130"/>
    </location>
</feature>
<accession>A0ABR0IU75</accession>
<evidence type="ECO:0000313" key="4">
    <source>
        <dbReference type="EMBL" id="KAK5048382.1"/>
    </source>
</evidence>
<dbReference type="SUPFAM" id="SSF51735">
    <property type="entry name" value="NAD(P)-binding Rossmann-fold domains"/>
    <property type="match status" value="1"/>
</dbReference>
<dbReference type="InterPro" id="IPR036291">
    <property type="entry name" value="NAD(P)-bd_dom_sf"/>
</dbReference>
<dbReference type="Gene3D" id="3.40.50.720">
    <property type="entry name" value="NAD(P)-binding Rossmann-like Domain"/>
    <property type="match status" value="1"/>
</dbReference>
<keyword evidence="1" id="KW-0521">NADP</keyword>
<protein>
    <recommendedName>
        <fullName evidence="3">NmrA-like domain-containing protein</fullName>
    </recommendedName>
</protein>
<keyword evidence="5" id="KW-1185">Reference proteome</keyword>
<dbReference type="Pfam" id="PF05368">
    <property type="entry name" value="NmrA"/>
    <property type="match status" value="1"/>
</dbReference>
<keyword evidence="2" id="KW-0560">Oxidoreductase</keyword>
<dbReference type="PANTHER" id="PTHR47706:SF1">
    <property type="entry name" value="CIPA-LIKE, PUTATIVE (AFU_ORTHOLOGUE AFUA_1G12460)-RELATED"/>
    <property type="match status" value="1"/>
</dbReference>
<name>A0ABR0IU75_9EURO</name>
<proteinExistence type="predicted"/>
<dbReference type="InterPro" id="IPR051609">
    <property type="entry name" value="NmrA/Isoflavone_reductase-like"/>
</dbReference>
<evidence type="ECO:0000256" key="2">
    <source>
        <dbReference type="ARBA" id="ARBA00023002"/>
    </source>
</evidence>
<gene>
    <name evidence="4" type="ORF">LTR69_011421</name>
</gene>
<evidence type="ECO:0000259" key="3">
    <source>
        <dbReference type="Pfam" id="PF05368"/>
    </source>
</evidence>
<dbReference type="EMBL" id="JAVRRF010000063">
    <property type="protein sequence ID" value="KAK5048382.1"/>
    <property type="molecule type" value="Genomic_DNA"/>
</dbReference>
<dbReference type="Proteomes" id="UP001345691">
    <property type="component" value="Unassembled WGS sequence"/>
</dbReference>
<dbReference type="PANTHER" id="PTHR47706">
    <property type="entry name" value="NMRA-LIKE FAMILY PROTEIN"/>
    <property type="match status" value="1"/>
</dbReference>
<comment type="caution">
    <text evidence="4">The sequence shown here is derived from an EMBL/GenBank/DDBJ whole genome shotgun (WGS) entry which is preliminary data.</text>
</comment>
<dbReference type="PROSITE" id="PS51257">
    <property type="entry name" value="PROKAR_LIPOPROTEIN"/>
    <property type="match status" value="1"/>
</dbReference>